<name>A0A396IDD7_MEDTR</name>
<proteinExistence type="predicted"/>
<dbReference type="Proteomes" id="UP000265566">
    <property type="component" value="Chromosome 4"/>
</dbReference>
<comment type="caution">
    <text evidence="1">The sequence shown here is derived from an EMBL/GenBank/DDBJ whole genome shotgun (WGS) entry which is preliminary data.</text>
</comment>
<evidence type="ECO:0000313" key="2">
    <source>
        <dbReference type="Proteomes" id="UP000265566"/>
    </source>
</evidence>
<evidence type="ECO:0000313" key="1">
    <source>
        <dbReference type="EMBL" id="RHN60837.1"/>
    </source>
</evidence>
<reference evidence="2" key="1">
    <citation type="journal article" date="2018" name="Nat. Plants">
        <title>Whole-genome landscape of Medicago truncatula symbiotic genes.</title>
        <authorList>
            <person name="Pecrix Y."/>
            <person name="Staton S.E."/>
            <person name="Sallet E."/>
            <person name="Lelandais-Briere C."/>
            <person name="Moreau S."/>
            <person name="Carrere S."/>
            <person name="Blein T."/>
            <person name="Jardinaud M.F."/>
            <person name="Latrasse D."/>
            <person name="Zouine M."/>
            <person name="Zahm M."/>
            <person name="Kreplak J."/>
            <person name="Mayjonade B."/>
            <person name="Satge C."/>
            <person name="Perez M."/>
            <person name="Cauet S."/>
            <person name="Marande W."/>
            <person name="Chantry-Darmon C."/>
            <person name="Lopez-Roques C."/>
            <person name="Bouchez O."/>
            <person name="Berard A."/>
            <person name="Debelle F."/>
            <person name="Munos S."/>
            <person name="Bendahmane A."/>
            <person name="Berges H."/>
            <person name="Niebel A."/>
            <person name="Buitink J."/>
            <person name="Frugier F."/>
            <person name="Benhamed M."/>
            <person name="Crespi M."/>
            <person name="Gouzy J."/>
            <person name="Gamas P."/>
        </authorList>
    </citation>
    <scope>NUCLEOTIDE SEQUENCE [LARGE SCALE GENOMIC DNA]</scope>
    <source>
        <strain evidence="2">cv. Jemalong A17</strain>
    </source>
</reference>
<organism evidence="1 2">
    <name type="scientific">Medicago truncatula</name>
    <name type="common">Barrel medic</name>
    <name type="synonym">Medicago tribuloides</name>
    <dbReference type="NCBI Taxonomy" id="3880"/>
    <lineage>
        <taxon>Eukaryota</taxon>
        <taxon>Viridiplantae</taxon>
        <taxon>Streptophyta</taxon>
        <taxon>Embryophyta</taxon>
        <taxon>Tracheophyta</taxon>
        <taxon>Spermatophyta</taxon>
        <taxon>Magnoliopsida</taxon>
        <taxon>eudicotyledons</taxon>
        <taxon>Gunneridae</taxon>
        <taxon>Pentapetalae</taxon>
        <taxon>rosids</taxon>
        <taxon>fabids</taxon>
        <taxon>Fabales</taxon>
        <taxon>Fabaceae</taxon>
        <taxon>Papilionoideae</taxon>
        <taxon>50 kb inversion clade</taxon>
        <taxon>NPAAA clade</taxon>
        <taxon>Hologalegina</taxon>
        <taxon>IRL clade</taxon>
        <taxon>Trifolieae</taxon>
        <taxon>Medicago</taxon>
    </lineage>
</organism>
<sequence>MKSLSIVGRARPKSIIFKSQFAFNSRLLGFKSLWIMFAECIYLSPRRI</sequence>
<dbReference type="Gramene" id="rna23222">
    <property type="protein sequence ID" value="RHN60837.1"/>
    <property type="gene ID" value="gene23222"/>
</dbReference>
<protein>
    <submittedName>
        <fullName evidence="1">Uncharacterized protein</fullName>
    </submittedName>
</protein>
<dbReference type="EMBL" id="PSQE01000004">
    <property type="protein sequence ID" value="RHN60837.1"/>
    <property type="molecule type" value="Genomic_DNA"/>
</dbReference>
<dbReference type="AlphaFoldDB" id="A0A396IDD7"/>
<accession>A0A396IDD7</accession>
<gene>
    <name evidence="1" type="ORF">MtrunA17_Chr4g0030161</name>
</gene>